<name>A0A9P5XMF0_9AGAR</name>
<dbReference type="Proteomes" id="UP000807342">
    <property type="component" value="Unassembled WGS sequence"/>
</dbReference>
<sequence length="84" mass="9571">MSECLFHNTPTFYCVQVASSPGQMIYLHHFNHKFARLDSASSSQNLATPYPKIAPLPMIAHLLNALYQNEFQDAKTSQLYPDIR</sequence>
<keyword evidence="2" id="KW-1185">Reference proteome</keyword>
<proteinExistence type="predicted"/>
<protein>
    <submittedName>
        <fullName evidence="1">Uncharacterized protein</fullName>
    </submittedName>
</protein>
<accession>A0A9P5XMF0</accession>
<dbReference type="EMBL" id="MU151072">
    <property type="protein sequence ID" value="KAF9452396.1"/>
    <property type="molecule type" value="Genomic_DNA"/>
</dbReference>
<organism evidence="1 2">
    <name type="scientific">Macrolepiota fuliginosa MF-IS2</name>
    <dbReference type="NCBI Taxonomy" id="1400762"/>
    <lineage>
        <taxon>Eukaryota</taxon>
        <taxon>Fungi</taxon>
        <taxon>Dikarya</taxon>
        <taxon>Basidiomycota</taxon>
        <taxon>Agaricomycotina</taxon>
        <taxon>Agaricomycetes</taxon>
        <taxon>Agaricomycetidae</taxon>
        <taxon>Agaricales</taxon>
        <taxon>Agaricineae</taxon>
        <taxon>Agaricaceae</taxon>
        <taxon>Macrolepiota</taxon>
    </lineage>
</organism>
<evidence type="ECO:0000313" key="1">
    <source>
        <dbReference type="EMBL" id="KAF9452396.1"/>
    </source>
</evidence>
<dbReference type="AlphaFoldDB" id="A0A9P5XMF0"/>
<reference evidence="1" key="1">
    <citation type="submission" date="2020-11" db="EMBL/GenBank/DDBJ databases">
        <authorList>
            <consortium name="DOE Joint Genome Institute"/>
            <person name="Ahrendt S."/>
            <person name="Riley R."/>
            <person name="Andreopoulos W."/>
            <person name="Labutti K."/>
            <person name="Pangilinan J."/>
            <person name="Ruiz-Duenas F.J."/>
            <person name="Barrasa J.M."/>
            <person name="Sanchez-Garcia M."/>
            <person name="Camarero S."/>
            <person name="Miyauchi S."/>
            <person name="Serrano A."/>
            <person name="Linde D."/>
            <person name="Babiker R."/>
            <person name="Drula E."/>
            <person name="Ayuso-Fernandez I."/>
            <person name="Pacheco R."/>
            <person name="Padilla G."/>
            <person name="Ferreira P."/>
            <person name="Barriuso J."/>
            <person name="Kellner H."/>
            <person name="Castanera R."/>
            <person name="Alfaro M."/>
            <person name="Ramirez L."/>
            <person name="Pisabarro A.G."/>
            <person name="Kuo A."/>
            <person name="Tritt A."/>
            <person name="Lipzen A."/>
            <person name="He G."/>
            <person name="Yan M."/>
            <person name="Ng V."/>
            <person name="Cullen D."/>
            <person name="Martin F."/>
            <person name="Rosso M.-N."/>
            <person name="Henrissat B."/>
            <person name="Hibbett D."/>
            <person name="Martinez A.T."/>
            <person name="Grigoriev I.V."/>
        </authorList>
    </citation>
    <scope>NUCLEOTIDE SEQUENCE</scope>
    <source>
        <strain evidence="1">MF-IS2</strain>
    </source>
</reference>
<comment type="caution">
    <text evidence="1">The sequence shown here is derived from an EMBL/GenBank/DDBJ whole genome shotgun (WGS) entry which is preliminary data.</text>
</comment>
<evidence type="ECO:0000313" key="2">
    <source>
        <dbReference type="Proteomes" id="UP000807342"/>
    </source>
</evidence>
<gene>
    <name evidence="1" type="ORF">P691DRAFT_804918</name>
</gene>